<keyword evidence="2" id="KW-1185">Reference proteome</keyword>
<sequence>MPDSLDRLQQWYQSHCNGQWEHSNGVSIETLDNPGWSLRIDLSGTEYSGRKLDRIDNGISSAKRTWTARWIENDQFCAAGGPSTLPSLIESFFEWADSQ</sequence>
<dbReference type="Proteomes" id="UP000318538">
    <property type="component" value="Chromosome"/>
</dbReference>
<dbReference type="InterPro" id="IPR028228">
    <property type="entry name" value="Imm53"/>
</dbReference>
<protein>
    <recommendedName>
        <fullName evidence="3">Rhodanese-related sulfurtransferase</fullName>
    </recommendedName>
</protein>
<dbReference type="RefSeq" id="WP_145168537.1">
    <property type="nucleotide sequence ID" value="NZ_CP036525.1"/>
</dbReference>
<proteinExistence type="predicted"/>
<dbReference type="KEGG" id="rlc:K227x_11100"/>
<accession>A0A517N6H9</accession>
<gene>
    <name evidence="1" type="ORF">K227x_11100</name>
</gene>
<dbReference type="Pfam" id="PF15580">
    <property type="entry name" value="Imm53"/>
    <property type="match status" value="1"/>
</dbReference>
<evidence type="ECO:0008006" key="3">
    <source>
        <dbReference type="Google" id="ProtNLM"/>
    </source>
</evidence>
<evidence type="ECO:0000313" key="1">
    <source>
        <dbReference type="EMBL" id="QDT02732.1"/>
    </source>
</evidence>
<name>A0A517N6H9_9BACT</name>
<dbReference type="AlphaFoldDB" id="A0A517N6H9"/>
<dbReference type="OrthoDB" id="278308at2"/>
<organism evidence="1 2">
    <name type="scientific">Rubripirellula lacrimiformis</name>
    <dbReference type="NCBI Taxonomy" id="1930273"/>
    <lineage>
        <taxon>Bacteria</taxon>
        <taxon>Pseudomonadati</taxon>
        <taxon>Planctomycetota</taxon>
        <taxon>Planctomycetia</taxon>
        <taxon>Pirellulales</taxon>
        <taxon>Pirellulaceae</taxon>
        <taxon>Rubripirellula</taxon>
    </lineage>
</organism>
<reference evidence="1 2" key="1">
    <citation type="submission" date="2019-02" db="EMBL/GenBank/DDBJ databases">
        <title>Deep-cultivation of Planctomycetes and their phenomic and genomic characterization uncovers novel biology.</title>
        <authorList>
            <person name="Wiegand S."/>
            <person name="Jogler M."/>
            <person name="Boedeker C."/>
            <person name="Pinto D."/>
            <person name="Vollmers J."/>
            <person name="Rivas-Marin E."/>
            <person name="Kohn T."/>
            <person name="Peeters S.H."/>
            <person name="Heuer A."/>
            <person name="Rast P."/>
            <person name="Oberbeckmann S."/>
            <person name="Bunk B."/>
            <person name="Jeske O."/>
            <person name="Meyerdierks A."/>
            <person name="Storesund J.E."/>
            <person name="Kallscheuer N."/>
            <person name="Luecker S."/>
            <person name="Lage O.M."/>
            <person name="Pohl T."/>
            <person name="Merkel B.J."/>
            <person name="Hornburger P."/>
            <person name="Mueller R.-W."/>
            <person name="Bruemmer F."/>
            <person name="Labrenz M."/>
            <person name="Spormann A.M."/>
            <person name="Op den Camp H."/>
            <person name="Overmann J."/>
            <person name="Amann R."/>
            <person name="Jetten M.S.M."/>
            <person name="Mascher T."/>
            <person name="Medema M.H."/>
            <person name="Devos D.P."/>
            <person name="Kaster A.-K."/>
            <person name="Ovreas L."/>
            <person name="Rohde M."/>
            <person name="Galperin M.Y."/>
            <person name="Jogler C."/>
        </authorList>
    </citation>
    <scope>NUCLEOTIDE SEQUENCE [LARGE SCALE GENOMIC DNA]</scope>
    <source>
        <strain evidence="1 2">K22_7</strain>
    </source>
</reference>
<evidence type="ECO:0000313" key="2">
    <source>
        <dbReference type="Proteomes" id="UP000318538"/>
    </source>
</evidence>
<dbReference type="EMBL" id="CP036525">
    <property type="protein sequence ID" value="QDT02732.1"/>
    <property type="molecule type" value="Genomic_DNA"/>
</dbReference>